<dbReference type="Gene3D" id="1.10.530.10">
    <property type="match status" value="1"/>
</dbReference>
<reference key="1">
    <citation type="submission" date="2016-07" db="EMBL/GenBank/DDBJ databases">
        <title>Nontailed viruses are major unrecognized killers of bacteria in the ocean.</title>
        <authorList>
            <person name="Kauffman K."/>
            <person name="Hussain F."/>
            <person name="Yang J."/>
            <person name="Arevalo P."/>
            <person name="Brown J."/>
            <person name="Cutler M."/>
            <person name="Kelly L."/>
            <person name="Polz M.F."/>
        </authorList>
    </citation>
    <scope>NUCLEOTIDE SEQUENCE [LARGE SCALE GENOMIC DNA]</scope>
    <source>
        <strain>10N.261.52.F7</strain>
    </source>
</reference>
<feature type="chain" id="PRO_5044251362" evidence="3">
    <location>
        <begin position="25"/>
        <end position="486"/>
    </location>
</feature>
<keyword evidence="2" id="KW-0175">Coiled coil</keyword>
<dbReference type="SUPFAM" id="SSF53955">
    <property type="entry name" value="Lysozyme-like"/>
    <property type="match status" value="1"/>
</dbReference>
<evidence type="ECO:0000256" key="2">
    <source>
        <dbReference type="SAM" id="Coils"/>
    </source>
</evidence>
<proteinExistence type="inferred from homology"/>
<dbReference type="InterPro" id="IPR008258">
    <property type="entry name" value="Transglycosylase_SLT_dom_1"/>
</dbReference>
<comment type="similarity">
    <text evidence="1">Belongs to the transglycosylase Slt family.</text>
</comment>
<feature type="signal peptide" evidence="3">
    <location>
        <begin position="1"/>
        <end position="24"/>
    </location>
</feature>
<comment type="caution">
    <text evidence="5">The sequence shown here is derived from an EMBL/GenBank/DDBJ whole genome shotgun (WGS) entry which is preliminary data.</text>
</comment>
<name>A0AB36XPN8_9VIBR</name>
<keyword evidence="3" id="KW-0732">Signal</keyword>
<protein>
    <submittedName>
        <fullName evidence="5">Murein transglycosylase</fullName>
    </submittedName>
</protein>
<dbReference type="Pfam" id="PF01464">
    <property type="entry name" value="SLT"/>
    <property type="match status" value="1"/>
</dbReference>
<feature type="coiled-coil region" evidence="2">
    <location>
        <begin position="173"/>
        <end position="234"/>
    </location>
</feature>
<evidence type="ECO:0000256" key="1">
    <source>
        <dbReference type="ARBA" id="ARBA00007734"/>
    </source>
</evidence>
<evidence type="ECO:0000259" key="4">
    <source>
        <dbReference type="Pfam" id="PF01464"/>
    </source>
</evidence>
<dbReference type="InterPro" id="IPR023346">
    <property type="entry name" value="Lysozyme-like_dom_sf"/>
</dbReference>
<dbReference type="PANTHER" id="PTHR37423">
    <property type="entry name" value="SOLUBLE LYTIC MUREIN TRANSGLYCOSYLASE-RELATED"/>
    <property type="match status" value="1"/>
</dbReference>
<evidence type="ECO:0000256" key="3">
    <source>
        <dbReference type="SAM" id="SignalP"/>
    </source>
</evidence>
<dbReference type="EMBL" id="MCXM01000011">
    <property type="protein sequence ID" value="PMK48181.1"/>
    <property type="molecule type" value="Genomic_DNA"/>
</dbReference>
<gene>
    <name evidence="5" type="ORF">BCT99_15055</name>
</gene>
<reference evidence="5" key="2">
    <citation type="submission" date="2016-07" db="EMBL/GenBank/DDBJ databases">
        <authorList>
            <person name="Kauffman K."/>
            <person name="Arevalo P."/>
            <person name="Polz M.F."/>
        </authorList>
    </citation>
    <scope>NUCLEOTIDE SEQUENCE</scope>
    <source>
        <strain evidence="5">10N.261.52.F7</strain>
    </source>
</reference>
<sequence length="486" mass="54553">MYKTITKTGLAIAISAAISFPTLAVSDNQKQQLNNAVVNASQSQEETLKEFHAYVNAYLDEYEQWRDEYTNKLDDRRTDLIKTWGEGEVSSQTTQVEYSQDDQVKTAVDYENNTATVSVLVDKDSSAEEIDDLVKGIPVEVAGQVVELSDLKAQDHEVLYSWEKEQQEKDFVIRQTQSQMNELDVQAERLIQSDTGIPESFIYQRAHNKKMALMAKAQDRIAAQSELFDDMRAKFGIKIERPEFIAEKSQQVTKVEATPVQKVAEKVTVKTAKLKPKAEASTSVAEVASVPIKPKKVISYKVKLPENSLKARASKYSALAEKESKNWEVDAALIMAIMHSESAFRSDAKSHVPAFGLMQVVPTSAGHDVNKQVRNIDEPMKVADLYQPVINVETGTAYLDILNSKYLRKIENDESRLYCVIAAYNTGAGNVARAFNKDRSTSIGKASKVINKMTPEEVYNHLVAKLPYDETKNYLKKVNSRIALYK</sequence>
<organism evidence="5">
    <name type="scientific">Vibrio lentus</name>
    <dbReference type="NCBI Taxonomy" id="136468"/>
    <lineage>
        <taxon>Bacteria</taxon>
        <taxon>Pseudomonadati</taxon>
        <taxon>Pseudomonadota</taxon>
        <taxon>Gammaproteobacteria</taxon>
        <taxon>Vibrionales</taxon>
        <taxon>Vibrionaceae</taxon>
        <taxon>Vibrio</taxon>
    </lineage>
</organism>
<dbReference type="RefSeq" id="WP_102278127.1">
    <property type="nucleotide sequence ID" value="NZ_JAJGZN020000002.1"/>
</dbReference>
<reference evidence="5" key="3">
    <citation type="journal article" date="2018" name="Nature">
        <title>A major lineage of non-tailed dsDNA viruses as unrecognized killers of marine bacteria.</title>
        <authorList>
            <person name="Kauffman K.M."/>
            <person name="Hussain F.A."/>
            <person name="Yang J."/>
            <person name="Arevalo P."/>
            <person name="Brown J.M."/>
            <person name="Chang W.K."/>
            <person name="VanInsberghe D."/>
            <person name="Elsherbini J."/>
            <person name="Sharma R.S."/>
            <person name="Cutler M.B."/>
            <person name="Kelly L."/>
            <person name="Polz M.F."/>
        </authorList>
    </citation>
    <scope>NUCLEOTIDE SEQUENCE</scope>
    <source>
        <strain evidence="5">10N.261.52.F7</strain>
    </source>
</reference>
<dbReference type="AlphaFoldDB" id="A0AB36XPN8"/>
<feature type="domain" description="Transglycosylase SLT" evidence="4">
    <location>
        <begin position="320"/>
        <end position="442"/>
    </location>
</feature>
<accession>A0AB36XPN8</accession>
<dbReference type="CDD" id="cd16893">
    <property type="entry name" value="LT_MltC_MltE"/>
    <property type="match status" value="1"/>
</dbReference>
<evidence type="ECO:0000313" key="5">
    <source>
        <dbReference type="EMBL" id="PMK48181.1"/>
    </source>
</evidence>
<dbReference type="PANTHER" id="PTHR37423:SF2">
    <property type="entry name" value="MEMBRANE-BOUND LYTIC MUREIN TRANSGLYCOSYLASE C"/>
    <property type="match status" value="1"/>
</dbReference>